<evidence type="ECO:0000256" key="5">
    <source>
        <dbReference type="SAM" id="MobiDB-lite"/>
    </source>
</evidence>
<organism evidence="6">
    <name type="scientific">Streptomyces albus subsp. albus</name>
    <dbReference type="NCBI Taxonomy" id="67257"/>
    <lineage>
        <taxon>Bacteria</taxon>
        <taxon>Bacillati</taxon>
        <taxon>Actinomycetota</taxon>
        <taxon>Actinomycetes</taxon>
        <taxon>Kitasatosporales</taxon>
        <taxon>Streptomycetaceae</taxon>
        <taxon>Streptomyces</taxon>
    </lineage>
</organism>
<dbReference type="SUPFAM" id="SSF54862">
    <property type="entry name" value="4Fe-4S ferredoxins"/>
    <property type="match status" value="1"/>
</dbReference>
<feature type="compositionally biased region" description="Basic and acidic residues" evidence="5">
    <location>
        <begin position="9"/>
        <end position="21"/>
    </location>
</feature>
<keyword evidence="4" id="KW-0813">Transport</keyword>
<dbReference type="PRINTS" id="PR00352">
    <property type="entry name" value="3FE4SFRDOXIN"/>
</dbReference>
<reference evidence="6" key="2">
    <citation type="submission" date="2011-08" db="EMBL/GenBank/DDBJ databases">
        <authorList>
            <person name="Samborskyy M."/>
        </authorList>
    </citation>
    <scope>NUCLEOTIDE SEQUENCE</scope>
    <source>
        <strain evidence="6">DSM 41398</strain>
    </source>
</reference>
<protein>
    <recommendedName>
        <fullName evidence="4">Ferredoxin</fullName>
    </recommendedName>
</protein>
<name>H1ZZU5_9ACTN</name>
<keyword evidence="2 4" id="KW-0408">Iron</keyword>
<dbReference type="GO" id="GO:0051536">
    <property type="term" value="F:iron-sulfur cluster binding"/>
    <property type="evidence" value="ECO:0007669"/>
    <property type="project" value="UniProtKB-KW"/>
</dbReference>
<keyword evidence="4" id="KW-0249">Electron transport</keyword>
<dbReference type="GO" id="GO:0009055">
    <property type="term" value="F:electron transfer activity"/>
    <property type="evidence" value="ECO:0007669"/>
    <property type="project" value="UniProtKB-UniRule"/>
</dbReference>
<comment type="function">
    <text evidence="4">Ferredoxins are iron-sulfur proteins that transfer electrons in a wide variety of metabolic reactions.</text>
</comment>
<evidence type="ECO:0000313" key="6">
    <source>
        <dbReference type="EMBL" id="CCD31902.1"/>
    </source>
</evidence>
<evidence type="ECO:0000256" key="2">
    <source>
        <dbReference type="ARBA" id="ARBA00023004"/>
    </source>
</evidence>
<keyword evidence="3 4" id="KW-0411">Iron-sulfur</keyword>
<dbReference type="GO" id="GO:0005506">
    <property type="term" value="F:iron ion binding"/>
    <property type="evidence" value="ECO:0007669"/>
    <property type="project" value="UniProtKB-UniRule"/>
</dbReference>
<dbReference type="Pfam" id="PF13370">
    <property type="entry name" value="Fer4_13"/>
    <property type="match status" value="1"/>
</dbReference>
<proteinExistence type="predicted"/>
<reference evidence="6" key="1">
    <citation type="journal article" date="2011" name="ChemBioChem">
        <title>A Late-Stage Intermediate in Salinomycin Biosynthesis Is Revealed by Specific Mutation in the Biosynthetic Gene Cluster.</title>
        <authorList>
            <person name="Yurkovich M.E."/>
            <person name="Tyrakis P.A."/>
            <person name="Hong H."/>
            <person name="Sun Y."/>
            <person name="Samborskyy M.V."/>
            <person name="Kamiya K."/>
            <person name="Leadlay P.F."/>
        </authorList>
    </citation>
    <scope>NUCLEOTIDE SEQUENCE</scope>
    <source>
        <strain evidence="6">DSM 41398</strain>
    </source>
</reference>
<evidence type="ECO:0000256" key="1">
    <source>
        <dbReference type="ARBA" id="ARBA00022723"/>
    </source>
</evidence>
<dbReference type="InterPro" id="IPR001080">
    <property type="entry name" value="3Fe4S_ferredoxin"/>
</dbReference>
<keyword evidence="1 4" id="KW-0479">Metal-binding</keyword>
<sequence length="93" mass="9594">MSAAGTPTAREETGGGSRDGDWEVSVDRLSCTGTGMCVHAAPAFFGLVGGRSQALGSPVEPDETVLDAAENCPLEAIRVTERATGRVLAPEEF</sequence>
<evidence type="ECO:0000256" key="4">
    <source>
        <dbReference type="RuleBase" id="RU368020"/>
    </source>
</evidence>
<dbReference type="Gene3D" id="3.30.70.20">
    <property type="match status" value="1"/>
</dbReference>
<gene>
    <name evidence="6" type="primary">salF</name>
</gene>
<accession>H1ZZU5</accession>
<dbReference type="EMBL" id="HE586118">
    <property type="protein sequence ID" value="CCD31902.1"/>
    <property type="molecule type" value="Genomic_DNA"/>
</dbReference>
<evidence type="ECO:0000256" key="3">
    <source>
        <dbReference type="ARBA" id="ARBA00023014"/>
    </source>
</evidence>
<dbReference type="AlphaFoldDB" id="H1ZZU5"/>
<feature type="region of interest" description="Disordered" evidence="5">
    <location>
        <begin position="1"/>
        <end position="23"/>
    </location>
</feature>